<reference evidence="2 3" key="1">
    <citation type="journal article" date="2020" name="BMC Genomics">
        <title>Intraspecific diversification of the crop wild relative Brassica cretica Lam. using demographic model selection.</title>
        <authorList>
            <person name="Kioukis A."/>
            <person name="Michalopoulou V.A."/>
            <person name="Briers L."/>
            <person name="Pirintsos S."/>
            <person name="Studholme D.J."/>
            <person name="Pavlidis P."/>
            <person name="Sarris P.F."/>
        </authorList>
    </citation>
    <scope>NUCLEOTIDE SEQUENCE [LARGE SCALE GENOMIC DNA]</scope>
    <source>
        <strain evidence="3">cv. PFS-1207/04</strain>
    </source>
</reference>
<evidence type="ECO:0000256" key="1">
    <source>
        <dbReference type="SAM" id="MobiDB-lite"/>
    </source>
</evidence>
<evidence type="ECO:0000313" key="3">
    <source>
        <dbReference type="Proteomes" id="UP000266723"/>
    </source>
</evidence>
<organism evidence="2 3">
    <name type="scientific">Brassica cretica</name>
    <name type="common">Mustard</name>
    <dbReference type="NCBI Taxonomy" id="69181"/>
    <lineage>
        <taxon>Eukaryota</taxon>
        <taxon>Viridiplantae</taxon>
        <taxon>Streptophyta</taxon>
        <taxon>Embryophyta</taxon>
        <taxon>Tracheophyta</taxon>
        <taxon>Spermatophyta</taxon>
        <taxon>Magnoliopsida</taxon>
        <taxon>eudicotyledons</taxon>
        <taxon>Gunneridae</taxon>
        <taxon>Pentapetalae</taxon>
        <taxon>rosids</taxon>
        <taxon>malvids</taxon>
        <taxon>Brassicales</taxon>
        <taxon>Brassicaceae</taxon>
        <taxon>Brassiceae</taxon>
        <taxon>Brassica</taxon>
    </lineage>
</organism>
<name>A0ABQ7DWM2_BRACR</name>
<feature type="region of interest" description="Disordered" evidence="1">
    <location>
        <begin position="19"/>
        <end position="38"/>
    </location>
</feature>
<protein>
    <submittedName>
        <fullName evidence="2">Uncharacterized protein</fullName>
    </submittedName>
</protein>
<gene>
    <name evidence="2" type="ORF">DY000_02031466</name>
</gene>
<proteinExistence type="predicted"/>
<sequence>MRGLEVLDLVKLERTIRKEKQPASINNSSSSIDTTCEQATISTTQTPIGTNPQAIDMAVTLVLIQNANGDLHFSECHLLMQQVRDLMITGCNP</sequence>
<dbReference type="EMBL" id="QGKV02000649">
    <property type="protein sequence ID" value="KAF3582069.1"/>
    <property type="molecule type" value="Genomic_DNA"/>
</dbReference>
<accession>A0ABQ7DWM2</accession>
<keyword evidence="3" id="KW-1185">Reference proteome</keyword>
<dbReference type="Proteomes" id="UP000266723">
    <property type="component" value="Unassembled WGS sequence"/>
</dbReference>
<evidence type="ECO:0000313" key="2">
    <source>
        <dbReference type="EMBL" id="KAF3582069.1"/>
    </source>
</evidence>
<comment type="caution">
    <text evidence="2">The sequence shown here is derived from an EMBL/GenBank/DDBJ whole genome shotgun (WGS) entry which is preliminary data.</text>
</comment>